<dbReference type="OrthoDB" id="9809205at2"/>
<dbReference type="Pfam" id="PF00005">
    <property type="entry name" value="ABC_tran"/>
    <property type="match status" value="1"/>
</dbReference>
<evidence type="ECO:0000313" key="6">
    <source>
        <dbReference type="EMBL" id="APC39106.1"/>
    </source>
</evidence>
<reference evidence="7" key="1">
    <citation type="journal article" date="2016" name="Front. Microbiol.">
        <title>Complete Genome Sequence of Clostridium estertheticum DSM 8809, a Microbe Identified in Spoiled Vacuum Packed Beef.</title>
        <authorList>
            <person name="Yu Z."/>
            <person name="Gunn L."/>
            <person name="Brennan E."/>
            <person name="Reid R."/>
            <person name="Wall P.G."/>
            <person name="Gaora O.P."/>
            <person name="Hurley D."/>
            <person name="Bolton D."/>
            <person name="Fanning S."/>
        </authorList>
    </citation>
    <scope>NUCLEOTIDE SEQUENCE [LARGE SCALE GENOMIC DNA]</scope>
    <source>
        <strain evidence="7">DSM 8809</strain>
    </source>
</reference>
<gene>
    <name evidence="6" type="ORF">A7L45_02995</name>
</gene>
<evidence type="ECO:0000313" key="7">
    <source>
        <dbReference type="Proteomes" id="UP000182569"/>
    </source>
</evidence>
<dbReference type="STRING" id="1552.A7L45_02995"/>
<evidence type="ECO:0000256" key="3">
    <source>
        <dbReference type="ARBA" id="ARBA00022741"/>
    </source>
</evidence>
<dbReference type="RefSeq" id="WP_071611402.1">
    <property type="nucleotide sequence ID" value="NZ_CP015756.1"/>
</dbReference>
<dbReference type="Proteomes" id="UP000182569">
    <property type="component" value="Chromosome"/>
</dbReference>
<dbReference type="InterPro" id="IPR003439">
    <property type="entry name" value="ABC_transporter-like_ATP-bd"/>
</dbReference>
<name>A0A1J0GCM0_9CLOT</name>
<evidence type="ECO:0000256" key="4">
    <source>
        <dbReference type="ARBA" id="ARBA00022840"/>
    </source>
</evidence>
<keyword evidence="3" id="KW-0547">Nucleotide-binding</keyword>
<dbReference type="InterPro" id="IPR003593">
    <property type="entry name" value="AAA+_ATPase"/>
</dbReference>
<comment type="similarity">
    <text evidence="1">Belongs to the ABC transporter superfamily.</text>
</comment>
<dbReference type="PANTHER" id="PTHR43335">
    <property type="entry name" value="ABC TRANSPORTER, ATP-BINDING PROTEIN"/>
    <property type="match status" value="1"/>
</dbReference>
<feature type="domain" description="ABC transporter" evidence="5">
    <location>
        <begin position="6"/>
        <end position="229"/>
    </location>
</feature>
<protein>
    <submittedName>
        <fullName evidence="6">Lantibiotic ABC transporter ATP-binding protein</fullName>
    </submittedName>
</protein>
<dbReference type="EMBL" id="CP015756">
    <property type="protein sequence ID" value="APC39106.1"/>
    <property type="molecule type" value="Genomic_DNA"/>
</dbReference>
<dbReference type="SUPFAM" id="SSF52540">
    <property type="entry name" value="P-loop containing nucleoside triphosphate hydrolases"/>
    <property type="match status" value="1"/>
</dbReference>
<dbReference type="GO" id="GO:0016887">
    <property type="term" value="F:ATP hydrolysis activity"/>
    <property type="evidence" value="ECO:0007669"/>
    <property type="project" value="InterPro"/>
</dbReference>
<evidence type="ECO:0000256" key="1">
    <source>
        <dbReference type="ARBA" id="ARBA00005417"/>
    </source>
</evidence>
<proteinExistence type="inferred from homology"/>
<dbReference type="InterPro" id="IPR022501">
    <property type="entry name" value="ABC_Gallidermin_ATP-bd"/>
</dbReference>
<dbReference type="KEGG" id="ceu:A7L45_02995"/>
<dbReference type="SMART" id="SM00382">
    <property type="entry name" value="AAA"/>
    <property type="match status" value="1"/>
</dbReference>
<keyword evidence="4 6" id="KW-0067">ATP-binding</keyword>
<dbReference type="AlphaFoldDB" id="A0A1J0GCM0"/>
<evidence type="ECO:0000256" key="2">
    <source>
        <dbReference type="ARBA" id="ARBA00022448"/>
    </source>
</evidence>
<organism evidence="6 7">
    <name type="scientific">Clostridium estertheticum subsp. estertheticum</name>
    <dbReference type="NCBI Taxonomy" id="1552"/>
    <lineage>
        <taxon>Bacteria</taxon>
        <taxon>Bacillati</taxon>
        <taxon>Bacillota</taxon>
        <taxon>Clostridia</taxon>
        <taxon>Eubacteriales</taxon>
        <taxon>Clostridiaceae</taxon>
        <taxon>Clostridium</taxon>
    </lineage>
</organism>
<keyword evidence="2" id="KW-0813">Transport</keyword>
<evidence type="ECO:0000259" key="5">
    <source>
        <dbReference type="PROSITE" id="PS50893"/>
    </source>
</evidence>
<accession>A0A1J0GCM0</accession>
<dbReference type="PROSITE" id="PS50893">
    <property type="entry name" value="ABC_TRANSPORTER_2"/>
    <property type="match status" value="1"/>
</dbReference>
<dbReference type="GO" id="GO:0005524">
    <property type="term" value="F:ATP binding"/>
    <property type="evidence" value="ECO:0007669"/>
    <property type="project" value="UniProtKB-KW"/>
</dbReference>
<keyword evidence="7" id="KW-1185">Reference proteome</keyword>
<dbReference type="InterPro" id="IPR027417">
    <property type="entry name" value="P-loop_NTPase"/>
</dbReference>
<dbReference type="PANTHER" id="PTHR43335:SF4">
    <property type="entry name" value="ABC TRANSPORTER, ATP-BINDING PROTEIN"/>
    <property type="match status" value="1"/>
</dbReference>
<dbReference type="NCBIfam" id="TIGR03740">
    <property type="entry name" value="galliderm_ABC"/>
    <property type="match status" value="1"/>
</dbReference>
<sequence>MDSYILKTEKLCKKFGKQQVVNNISLMVERNSIYGLLGPNGAGKSTTLKMITGLLRPTSGNIIFDGHPWDRKDLKDIGALIESPALYGNLTAKENLKVHTKLLDLPDSEAREVLEIVDLKNTGKKRASQFSMGMKQRLGIAIALLTHPKLLILDEPTNGLDPIGIQELRELIRSFPSQGITVILSSHMLSEVEQVAQHIGIVSNGILGYQNEIHKDDDLEKLFMKIVKESRKEGEASND</sequence>
<dbReference type="CDD" id="cd03268">
    <property type="entry name" value="ABC_BcrA_bacitracin_resist"/>
    <property type="match status" value="1"/>
</dbReference>
<dbReference type="Gene3D" id="3.40.50.300">
    <property type="entry name" value="P-loop containing nucleotide triphosphate hydrolases"/>
    <property type="match status" value="1"/>
</dbReference>